<accession>A0AAV8ZCZ2</accession>
<dbReference type="Gene3D" id="3.30.420.10">
    <property type="entry name" value="Ribonuclease H-like superfamily/Ribonuclease H"/>
    <property type="match status" value="1"/>
</dbReference>
<evidence type="ECO:0000256" key="1">
    <source>
        <dbReference type="SAM" id="MobiDB-lite"/>
    </source>
</evidence>
<dbReference type="AlphaFoldDB" id="A0AAV8ZCZ2"/>
<feature type="compositionally biased region" description="Basic and acidic residues" evidence="1">
    <location>
        <begin position="18"/>
        <end position="34"/>
    </location>
</feature>
<feature type="transmembrane region" description="Helical" evidence="2">
    <location>
        <begin position="44"/>
        <end position="61"/>
    </location>
</feature>
<dbReference type="InterPro" id="IPR036397">
    <property type="entry name" value="RNaseH_sf"/>
</dbReference>
<evidence type="ECO:0000313" key="4">
    <source>
        <dbReference type="Proteomes" id="UP001162162"/>
    </source>
</evidence>
<evidence type="ECO:0000313" key="3">
    <source>
        <dbReference type="EMBL" id="KAJ8961007.1"/>
    </source>
</evidence>
<sequence>MKRIMTGDETWVYEDDTQTSRRSSEWRYHDEPKPKKPRQSLSKVKVMLTFFFFIIEAWYIPNSFRKDRRLIRTFARKYLSETAGIVGKFLDFARRQRAISPSYDCEYESQKRNKYD</sequence>
<dbReference type="GO" id="GO:0003676">
    <property type="term" value="F:nucleic acid binding"/>
    <property type="evidence" value="ECO:0007669"/>
    <property type="project" value="InterPro"/>
</dbReference>
<dbReference type="Proteomes" id="UP001162162">
    <property type="component" value="Unassembled WGS sequence"/>
</dbReference>
<organism evidence="3 4">
    <name type="scientific">Aromia moschata</name>
    <dbReference type="NCBI Taxonomy" id="1265417"/>
    <lineage>
        <taxon>Eukaryota</taxon>
        <taxon>Metazoa</taxon>
        <taxon>Ecdysozoa</taxon>
        <taxon>Arthropoda</taxon>
        <taxon>Hexapoda</taxon>
        <taxon>Insecta</taxon>
        <taxon>Pterygota</taxon>
        <taxon>Neoptera</taxon>
        <taxon>Endopterygota</taxon>
        <taxon>Coleoptera</taxon>
        <taxon>Polyphaga</taxon>
        <taxon>Cucujiformia</taxon>
        <taxon>Chrysomeloidea</taxon>
        <taxon>Cerambycidae</taxon>
        <taxon>Cerambycinae</taxon>
        <taxon>Callichromatini</taxon>
        <taxon>Aromia</taxon>
    </lineage>
</organism>
<reference evidence="3" key="1">
    <citation type="journal article" date="2023" name="Insect Mol. Biol.">
        <title>Genome sequencing provides insights into the evolution of gene families encoding plant cell wall-degrading enzymes in longhorned beetles.</title>
        <authorList>
            <person name="Shin N.R."/>
            <person name="Okamura Y."/>
            <person name="Kirsch R."/>
            <person name="Pauchet Y."/>
        </authorList>
    </citation>
    <scope>NUCLEOTIDE SEQUENCE</scope>
    <source>
        <strain evidence="3">AMC_N1</strain>
    </source>
</reference>
<keyword evidence="2" id="KW-0812">Transmembrane</keyword>
<gene>
    <name evidence="3" type="ORF">NQ318_020312</name>
</gene>
<comment type="caution">
    <text evidence="3">The sequence shown here is derived from an EMBL/GenBank/DDBJ whole genome shotgun (WGS) entry which is preliminary data.</text>
</comment>
<feature type="region of interest" description="Disordered" evidence="1">
    <location>
        <begin position="15"/>
        <end position="39"/>
    </location>
</feature>
<name>A0AAV8ZCZ2_9CUCU</name>
<dbReference type="EMBL" id="JAPWTK010000007">
    <property type="protein sequence ID" value="KAJ8961007.1"/>
    <property type="molecule type" value="Genomic_DNA"/>
</dbReference>
<protein>
    <submittedName>
        <fullName evidence="3">Uncharacterized protein</fullName>
    </submittedName>
</protein>
<keyword evidence="2" id="KW-1133">Transmembrane helix</keyword>
<keyword evidence="2" id="KW-0472">Membrane</keyword>
<keyword evidence="4" id="KW-1185">Reference proteome</keyword>
<proteinExistence type="predicted"/>
<evidence type="ECO:0000256" key="2">
    <source>
        <dbReference type="SAM" id="Phobius"/>
    </source>
</evidence>